<feature type="domain" description="IrrE N-terminal-like" evidence="2">
    <location>
        <begin position="182"/>
        <end position="248"/>
    </location>
</feature>
<evidence type="ECO:0000313" key="3">
    <source>
        <dbReference type="EMBL" id="NKI19395.1"/>
    </source>
</evidence>
<feature type="region of interest" description="Disordered" evidence="1">
    <location>
        <begin position="23"/>
        <end position="57"/>
    </location>
</feature>
<name>A0ABX1GKA5_9GAMM</name>
<dbReference type="InterPro" id="IPR010359">
    <property type="entry name" value="IrrE_HExxH"/>
</dbReference>
<protein>
    <submittedName>
        <fullName evidence="3">ImmA/IrrE family metallo-endopeptidase</fullName>
    </submittedName>
</protein>
<dbReference type="Pfam" id="PF06114">
    <property type="entry name" value="Peptidase_M78"/>
    <property type="match status" value="1"/>
</dbReference>
<dbReference type="Proteomes" id="UP000765845">
    <property type="component" value="Unassembled WGS sequence"/>
</dbReference>
<gene>
    <name evidence="3" type="ORF">HCU74_18470</name>
</gene>
<dbReference type="RefSeq" id="WP_168451917.1">
    <property type="nucleotide sequence ID" value="NZ_JAAWWK010000008.1"/>
</dbReference>
<dbReference type="Gene3D" id="1.10.10.2910">
    <property type="match status" value="1"/>
</dbReference>
<dbReference type="PANTHER" id="PTHR43236:SF1">
    <property type="entry name" value="BLL7220 PROTEIN"/>
    <property type="match status" value="1"/>
</dbReference>
<evidence type="ECO:0000256" key="1">
    <source>
        <dbReference type="SAM" id="MobiDB-lite"/>
    </source>
</evidence>
<evidence type="ECO:0000313" key="4">
    <source>
        <dbReference type="Proteomes" id="UP000765845"/>
    </source>
</evidence>
<evidence type="ECO:0000259" key="2">
    <source>
        <dbReference type="Pfam" id="PF06114"/>
    </source>
</evidence>
<organism evidence="3 4">
    <name type="scientific">Spongiibacter thalassae</name>
    <dbReference type="NCBI Taxonomy" id="2721624"/>
    <lineage>
        <taxon>Bacteria</taxon>
        <taxon>Pseudomonadati</taxon>
        <taxon>Pseudomonadota</taxon>
        <taxon>Gammaproteobacteria</taxon>
        <taxon>Cellvibrionales</taxon>
        <taxon>Spongiibacteraceae</taxon>
        <taxon>Spongiibacter</taxon>
    </lineage>
</organism>
<sequence length="322" mass="36565">MSKRLKESRLLLQNPYAYEGEHGFEYSTSSTKHRSQKKTKTPEPTPEVLPNKSPSVRESRIQLQNPYAHLDGDGNFVALASATENTYQLAALNAAMPKKQRRYSEEQIEKIAQNILKAIWKLRYPLYEGAPPEDPTKLLNPAIVLRGLGYEFEKQGSLGHFGSGANRHKVAGYIDNDEKKTYISEEFPSHIQNFTAAHELAHAVLHQEHGLHRDRAIDGASKRSGREWEADKFATFFLMPTKLMKRQFRARFLCEKFKLTPETAFALNSPQAATKIKSVRDLSRLLASSEYYNGERFISLAHQFNVSVEAMAIRLEEIGIVS</sequence>
<dbReference type="PANTHER" id="PTHR43236">
    <property type="entry name" value="ANTITOXIN HIGA1"/>
    <property type="match status" value="1"/>
</dbReference>
<proteinExistence type="predicted"/>
<keyword evidence="4" id="KW-1185">Reference proteome</keyword>
<dbReference type="InterPro" id="IPR052345">
    <property type="entry name" value="Rad_response_metalloprotease"/>
</dbReference>
<reference evidence="3 4" key="1">
    <citation type="submission" date="2020-04" db="EMBL/GenBank/DDBJ databases">
        <authorList>
            <person name="Yoon J."/>
        </authorList>
    </citation>
    <scope>NUCLEOTIDE SEQUENCE [LARGE SCALE GENOMIC DNA]</scope>
    <source>
        <strain evidence="3 4">KMU-166</strain>
    </source>
</reference>
<comment type="caution">
    <text evidence="3">The sequence shown here is derived from an EMBL/GenBank/DDBJ whole genome shotgun (WGS) entry which is preliminary data.</text>
</comment>
<accession>A0ABX1GKA5</accession>
<dbReference type="EMBL" id="JAAWWK010000008">
    <property type="protein sequence ID" value="NKI19395.1"/>
    <property type="molecule type" value="Genomic_DNA"/>
</dbReference>